<dbReference type="EMBL" id="FMCU01000004">
    <property type="protein sequence ID" value="SCF02796.1"/>
    <property type="molecule type" value="Genomic_DNA"/>
</dbReference>
<dbReference type="Pfam" id="PF00561">
    <property type="entry name" value="Abhydrolase_1"/>
    <property type="match status" value="1"/>
</dbReference>
<evidence type="ECO:0000256" key="2">
    <source>
        <dbReference type="SAM" id="SignalP"/>
    </source>
</evidence>
<reference evidence="5" key="1">
    <citation type="submission" date="2016-06" db="EMBL/GenBank/DDBJ databases">
        <authorList>
            <person name="Varghese N."/>
            <person name="Submissions Spin"/>
        </authorList>
    </citation>
    <scope>NUCLEOTIDE SEQUENCE [LARGE SCALE GENOMIC DNA]</scope>
    <source>
        <strain evidence="5">DSM 44100</strain>
    </source>
</reference>
<gene>
    <name evidence="4" type="ORF">GA0070216_10499</name>
</gene>
<dbReference type="PRINTS" id="PR00412">
    <property type="entry name" value="EPOXHYDRLASE"/>
</dbReference>
<accession>A0A1C4X2W6</accession>
<organism evidence="4 5">
    <name type="scientific">Micromonospora matsumotoense</name>
    <dbReference type="NCBI Taxonomy" id="121616"/>
    <lineage>
        <taxon>Bacteria</taxon>
        <taxon>Bacillati</taxon>
        <taxon>Actinomycetota</taxon>
        <taxon>Actinomycetes</taxon>
        <taxon>Micromonosporales</taxon>
        <taxon>Micromonosporaceae</taxon>
        <taxon>Micromonospora</taxon>
    </lineage>
</organism>
<dbReference type="GO" id="GO:0016787">
    <property type="term" value="F:hydrolase activity"/>
    <property type="evidence" value="ECO:0007669"/>
    <property type="project" value="UniProtKB-KW"/>
</dbReference>
<evidence type="ECO:0000313" key="5">
    <source>
        <dbReference type="Proteomes" id="UP000198797"/>
    </source>
</evidence>
<name>A0A1C4X2W6_9ACTN</name>
<dbReference type="SUPFAM" id="SSF53474">
    <property type="entry name" value="alpha/beta-Hydrolases"/>
    <property type="match status" value="1"/>
</dbReference>
<feature type="domain" description="AB hydrolase-1" evidence="3">
    <location>
        <begin position="67"/>
        <end position="304"/>
    </location>
</feature>
<dbReference type="Proteomes" id="UP000198797">
    <property type="component" value="Unassembled WGS sequence"/>
</dbReference>
<dbReference type="InterPro" id="IPR000639">
    <property type="entry name" value="Epox_hydrolase-like"/>
</dbReference>
<dbReference type="AlphaFoldDB" id="A0A1C4X2W6"/>
<dbReference type="Gene3D" id="3.40.50.1820">
    <property type="entry name" value="alpha/beta hydrolase"/>
    <property type="match status" value="1"/>
</dbReference>
<keyword evidence="1" id="KW-0378">Hydrolase</keyword>
<feature type="chain" id="PRO_5038556971" evidence="2">
    <location>
        <begin position="30"/>
        <end position="332"/>
    </location>
</feature>
<dbReference type="PANTHER" id="PTHR43329">
    <property type="entry name" value="EPOXIDE HYDROLASE"/>
    <property type="match status" value="1"/>
</dbReference>
<keyword evidence="5" id="KW-1185">Reference proteome</keyword>
<feature type="signal peptide" evidence="2">
    <location>
        <begin position="1"/>
        <end position="29"/>
    </location>
</feature>
<proteinExistence type="predicted"/>
<dbReference type="InterPro" id="IPR029058">
    <property type="entry name" value="AB_hydrolase_fold"/>
</dbReference>
<protein>
    <submittedName>
        <fullName evidence="4">Pimeloyl-ACP methyl ester carboxylesterase</fullName>
    </submittedName>
</protein>
<evidence type="ECO:0000313" key="4">
    <source>
        <dbReference type="EMBL" id="SCF02796.1"/>
    </source>
</evidence>
<evidence type="ECO:0000256" key="1">
    <source>
        <dbReference type="ARBA" id="ARBA00022801"/>
    </source>
</evidence>
<keyword evidence="2" id="KW-0732">Signal</keyword>
<dbReference type="RefSeq" id="WP_245722416.1">
    <property type="nucleotide sequence ID" value="NZ_FMCU01000004.1"/>
</dbReference>
<dbReference type="InterPro" id="IPR000073">
    <property type="entry name" value="AB_hydrolase_1"/>
</dbReference>
<dbReference type="STRING" id="121616.GA0070216_10499"/>
<evidence type="ECO:0000259" key="3">
    <source>
        <dbReference type="Pfam" id="PF00561"/>
    </source>
</evidence>
<sequence length="332" mass="35606">MPCRHPWRRVVAAVAGLVLLLVAAPGAVAGPPGPAGAGDRALPAGFRHGWVEVEGTRLHYVRGGSGPALVLLHGWPQTWQAWRPVLPALRAGRTVVAFDLPGLGDSAAPAGGYDKATTARRLHAATQQLGLGRVELLGHDVGALVAYPWARDYPADVSRMIVIETALSGFGLEDLYSRSWHFLFNATPAPTPELLIDNSDVEVYLDRIFDFSSQHDTIDRPVYYRAYRDPADRTAGYEYYRAFNTDIADNRAQAPAKPVTVPVVAMGAAFSFGPGVAASYRQVATDVRQVVVPDSGHWVPEENPQFLIDCTRLFLGLPGAPAPTPALAGCAA</sequence>